<gene>
    <name evidence="3" type="primary">pilE_1</name>
    <name evidence="3" type="ORF">Mal64_32110</name>
</gene>
<evidence type="ECO:0000256" key="1">
    <source>
        <dbReference type="SAM" id="Phobius"/>
    </source>
</evidence>
<keyword evidence="1" id="KW-1133">Transmembrane helix</keyword>
<feature type="transmembrane region" description="Helical" evidence="1">
    <location>
        <begin position="12"/>
        <end position="37"/>
    </location>
</feature>
<dbReference type="NCBIfam" id="TIGR02532">
    <property type="entry name" value="IV_pilin_GFxxxE"/>
    <property type="match status" value="1"/>
</dbReference>
<protein>
    <submittedName>
        <fullName evidence="3">Fimbrial protein</fullName>
    </submittedName>
</protein>
<reference evidence="3 4" key="1">
    <citation type="submission" date="2019-02" db="EMBL/GenBank/DDBJ databases">
        <title>Deep-cultivation of Planctomycetes and their phenomic and genomic characterization uncovers novel biology.</title>
        <authorList>
            <person name="Wiegand S."/>
            <person name="Jogler M."/>
            <person name="Boedeker C."/>
            <person name="Pinto D."/>
            <person name="Vollmers J."/>
            <person name="Rivas-Marin E."/>
            <person name="Kohn T."/>
            <person name="Peeters S.H."/>
            <person name="Heuer A."/>
            <person name="Rast P."/>
            <person name="Oberbeckmann S."/>
            <person name="Bunk B."/>
            <person name="Jeske O."/>
            <person name="Meyerdierks A."/>
            <person name="Storesund J.E."/>
            <person name="Kallscheuer N."/>
            <person name="Luecker S."/>
            <person name="Lage O.M."/>
            <person name="Pohl T."/>
            <person name="Merkel B.J."/>
            <person name="Hornburger P."/>
            <person name="Mueller R.-W."/>
            <person name="Bruemmer F."/>
            <person name="Labrenz M."/>
            <person name="Spormann A.M."/>
            <person name="Op Den Camp H."/>
            <person name="Overmann J."/>
            <person name="Amann R."/>
            <person name="Jetten M.S.M."/>
            <person name="Mascher T."/>
            <person name="Medema M.H."/>
            <person name="Devos D.P."/>
            <person name="Kaster A.-K."/>
            <person name="Ovreas L."/>
            <person name="Rohde M."/>
            <person name="Galperin M.Y."/>
            <person name="Jogler C."/>
        </authorList>
    </citation>
    <scope>NUCLEOTIDE SEQUENCE [LARGE SCALE GENOMIC DNA]</scope>
    <source>
        <strain evidence="3 4">Mal64</strain>
    </source>
</reference>
<dbReference type="EMBL" id="SJPQ01000003">
    <property type="protein sequence ID" value="TWT87669.1"/>
    <property type="molecule type" value="Genomic_DNA"/>
</dbReference>
<name>A0A5C5ZJV6_9BACT</name>
<comment type="caution">
    <text evidence="3">The sequence shown here is derived from an EMBL/GenBank/DDBJ whole genome shotgun (WGS) entry which is preliminary data.</text>
</comment>
<keyword evidence="1" id="KW-0812">Transmembrane</keyword>
<dbReference type="InterPro" id="IPR012902">
    <property type="entry name" value="N_methyl_site"/>
</dbReference>
<dbReference type="InterPro" id="IPR045584">
    <property type="entry name" value="Pilin-like"/>
</dbReference>
<dbReference type="AlphaFoldDB" id="A0A5C5ZJV6"/>
<evidence type="ECO:0000259" key="2">
    <source>
        <dbReference type="Pfam" id="PF07596"/>
    </source>
</evidence>
<dbReference type="Pfam" id="PF07596">
    <property type="entry name" value="SBP_bac_10"/>
    <property type="match status" value="1"/>
</dbReference>
<dbReference type="Gene3D" id="3.30.700.10">
    <property type="entry name" value="Glycoprotein, Type 4 Pilin"/>
    <property type="match status" value="1"/>
</dbReference>
<evidence type="ECO:0000313" key="4">
    <source>
        <dbReference type="Proteomes" id="UP000315440"/>
    </source>
</evidence>
<sequence length="382" mass="41843">MRLTTKTIRRGDGFTLVELLVVIAIIGILVALLLPAVQSARESARRTHCMNKLKNTGLASLNFYDTYNQFPTGGTAPGANVEDYLRDSASQNNPDLRQGPPNGPEKQGLCWMYQILPFLEEGALTDIVHQEDLRAHVVTIYVCPSRRAPTVGPEGISLVDYAGVTAGPSRSERLDDFEDYLANPADHHKEAFWGCPGCTAGLPGSNLVSTMQNLGTPVQFRGIIQRVDWQVYLPPPAALPAGGRHNGFFSKMTMAKITDGTSKTMFAAEKWVPPLFYDGRSMEGMGRPERRDGDDRGWADGWDCNNMRSTLFAPRPDTQGELPVSATCNEEGDFPFGSAHTGGMNTVFADGAVHFISFDIEVESFNLLGHRHDGEVVTDFAF</sequence>
<dbReference type="RefSeq" id="WP_146402014.1">
    <property type="nucleotide sequence ID" value="NZ_SJPQ01000003.1"/>
</dbReference>
<dbReference type="PANTHER" id="PTHR30093:SF2">
    <property type="entry name" value="TYPE II SECRETION SYSTEM PROTEIN H"/>
    <property type="match status" value="1"/>
</dbReference>
<keyword evidence="1" id="KW-0472">Membrane</keyword>
<dbReference type="OrthoDB" id="262227at2"/>
<dbReference type="InterPro" id="IPR011453">
    <property type="entry name" value="DUF1559"/>
</dbReference>
<feature type="domain" description="DUF1559" evidence="2">
    <location>
        <begin position="38"/>
        <end position="362"/>
    </location>
</feature>
<dbReference type="Proteomes" id="UP000315440">
    <property type="component" value="Unassembled WGS sequence"/>
</dbReference>
<proteinExistence type="predicted"/>
<dbReference type="NCBIfam" id="TIGR04294">
    <property type="entry name" value="pre_pil_HX9DG"/>
    <property type="match status" value="1"/>
</dbReference>
<dbReference type="PANTHER" id="PTHR30093">
    <property type="entry name" value="GENERAL SECRETION PATHWAY PROTEIN G"/>
    <property type="match status" value="1"/>
</dbReference>
<dbReference type="InterPro" id="IPR027558">
    <property type="entry name" value="Pre_pil_HX9DG_C"/>
</dbReference>
<organism evidence="3 4">
    <name type="scientific">Pseudobythopirellula maris</name>
    <dbReference type="NCBI Taxonomy" id="2527991"/>
    <lineage>
        <taxon>Bacteria</taxon>
        <taxon>Pseudomonadati</taxon>
        <taxon>Planctomycetota</taxon>
        <taxon>Planctomycetia</taxon>
        <taxon>Pirellulales</taxon>
        <taxon>Lacipirellulaceae</taxon>
        <taxon>Pseudobythopirellula</taxon>
    </lineage>
</organism>
<evidence type="ECO:0000313" key="3">
    <source>
        <dbReference type="EMBL" id="TWT87669.1"/>
    </source>
</evidence>
<dbReference type="Pfam" id="PF07963">
    <property type="entry name" value="N_methyl"/>
    <property type="match status" value="1"/>
</dbReference>
<dbReference type="SUPFAM" id="SSF54523">
    <property type="entry name" value="Pili subunits"/>
    <property type="match status" value="1"/>
</dbReference>
<keyword evidence="4" id="KW-1185">Reference proteome</keyword>
<accession>A0A5C5ZJV6</accession>